<dbReference type="Pfam" id="PF12840">
    <property type="entry name" value="HTH_20"/>
    <property type="match status" value="1"/>
</dbReference>
<dbReference type="GO" id="GO:0032791">
    <property type="term" value="F:lead ion binding"/>
    <property type="evidence" value="ECO:0007669"/>
    <property type="project" value="TreeGrafter"/>
</dbReference>
<feature type="domain" description="HTH arsR-type" evidence="1">
    <location>
        <begin position="1"/>
        <end position="94"/>
    </location>
</feature>
<proteinExistence type="predicted"/>
<dbReference type="SMART" id="SM00418">
    <property type="entry name" value="HTH_ARSR"/>
    <property type="match status" value="1"/>
</dbReference>
<dbReference type="PROSITE" id="PS50987">
    <property type="entry name" value="HTH_ARSR_2"/>
    <property type="match status" value="1"/>
</dbReference>
<dbReference type="OrthoDB" id="9797716at2"/>
<dbReference type="InterPro" id="IPR001845">
    <property type="entry name" value="HTH_ArsR_DNA-bd_dom"/>
</dbReference>
<dbReference type="GO" id="GO:0003700">
    <property type="term" value="F:DNA-binding transcription factor activity"/>
    <property type="evidence" value="ECO:0007669"/>
    <property type="project" value="InterPro"/>
</dbReference>
<gene>
    <name evidence="2" type="ORF">RHIZ70_4099</name>
</gene>
<evidence type="ECO:0000313" key="2">
    <source>
        <dbReference type="EMBL" id="SSC68391.1"/>
    </source>
</evidence>
<dbReference type="Proteomes" id="UP000254764">
    <property type="component" value="Unassembled WGS sequence"/>
</dbReference>
<dbReference type="GO" id="GO:0010288">
    <property type="term" value="P:response to lead ion"/>
    <property type="evidence" value="ECO:0007669"/>
    <property type="project" value="TreeGrafter"/>
</dbReference>
<dbReference type="Gene3D" id="1.10.10.10">
    <property type="entry name" value="Winged helix-like DNA-binding domain superfamily/Winged helix DNA-binding domain"/>
    <property type="match status" value="1"/>
</dbReference>
<dbReference type="RefSeq" id="WP_115670970.1">
    <property type="nucleotide sequence ID" value="NZ_UEYP01000007.1"/>
</dbReference>
<evidence type="ECO:0000313" key="3">
    <source>
        <dbReference type="Proteomes" id="UP000254764"/>
    </source>
</evidence>
<protein>
    <recommendedName>
        <fullName evidence="1">HTH arsR-type domain-containing protein</fullName>
    </recommendedName>
</protein>
<sequence>MSEGPDIARLAALIGDPARANMLLALMDGLALTATELAGAAGIGLPTASSHLAKLEDGGLLAQRKQGRHRYYTLADPAVGRMIEGLMGFAAARGHVRHKAGPKEPALRKARICYDHLAGDYGVRMLDSLRSLGAIVGEEEHPQLTPVGEALVCDNGIDLAGLKAQRRPLCRACLDWSERRIHLSGALGKALLAHFLDRGHARRAPGSRAIVFSPEGERRFAAMFPLP</sequence>
<dbReference type="STRING" id="1336235.GCA_000518785_02701"/>
<organism evidence="2 3">
    <name type="scientific">Ciceribacter selenitireducens ATCC BAA-1503</name>
    <dbReference type="NCBI Taxonomy" id="1336235"/>
    <lineage>
        <taxon>Bacteria</taxon>
        <taxon>Pseudomonadati</taxon>
        <taxon>Pseudomonadota</taxon>
        <taxon>Alphaproteobacteria</taxon>
        <taxon>Hyphomicrobiales</taxon>
        <taxon>Rhizobiaceae</taxon>
        <taxon>Ciceribacter</taxon>
    </lineage>
</organism>
<dbReference type="InterPro" id="IPR011991">
    <property type="entry name" value="ArsR-like_HTH"/>
</dbReference>
<dbReference type="PANTHER" id="PTHR39168">
    <property type="entry name" value="TRANSCRIPTIONAL REGULATOR-RELATED"/>
    <property type="match status" value="1"/>
</dbReference>
<dbReference type="InterPro" id="IPR052543">
    <property type="entry name" value="HTH_Metal-responsive_Reg"/>
</dbReference>
<dbReference type="GO" id="GO:0046686">
    <property type="term" value="P:response to cadmium ion"/>
    <property type="evidence" value="ECO:0007669"/>
    <property type="project" value="TreeGrafter"/>
</dbReference>
<dbReference type="GO" id="GO:0097063">
    <property type="term" value="F:cadmium ion sensor activity"/>
    <property type="evidence" value="ECO:0007669"/>
    <property type="project" value="TreeGrafter"/>
</dbReference>
<reference evidence="3" key="1">
    <citation type="submission" date="2018-07" db="EMBL/GenBank/DDBJ databases">
        <authorList>
            <person name="Peiro R."/>
            <person name="Begona"/>
            <person name="Cbmso G."/>
            <person name="Lopez M."/>
            <person name="Gonzalez S."/>
        </authorList>
    </citation>
    <scope>NUCLEOTIDE SEQUENCE [LARGE SCALE GENOMIC DNA]</scope>
</reference>
<dbReference type="PANTHER" id="PTHR39168:SF1">
    <property type="entry name" value="TRANSCRIPTIONAL REGULATORY PROTEIN"/>
    <property type="match status" value="1"/>
</dbReference>
<keyword evidence="3" id="KW-1185">Reference proteome</keyword>
<dbReference type="PRINTS" id="PR00778">
    <property type="entry name" value="HTHARSR"/>
</dbReference>
<dbReference type="CDD" id="cd00090">
    <property type="entry name" value="HTH_ARSR"/>
    <property type="match status" value="1"/>
</dbReference>
<dbReference type="NCBIfam" id="NF033788">
    <property type="entry name" value="HTH_metalloreg"/>
    <property type="match status" value="1"/>
</dbReference>
<dbReference type="InterPro" id="IPR036390">
    <property type="entry name" value="WH_DNA-bd_sf"/>
</dbReference>
<dbReference type="EMBL" id="UEYP01000007">
    <property type="protein sequence ID" value="SSC68391.1"/>
    <property type="molecule type" value="Genomic_DNA"/>
</dbReference>
<dbReference type="SUPFAM" id="SSF46785">
    <property type="entry name" value="Winged helix' DNA-binding domain"/>
    <property type="match status" value="1"/>
</dbReference>
<name>A0A376AKP9_9HYPH</name>
<accession>A0A376AKP9</accession>
<dbReference type="AlphaFoldDB" id="A0A376AKP9"/>
<dbReference type="InterPro" id="IPR036388">
    <property type="entry name" value="WH-like_DNA-bd_sf"/>
</dbReference>
<evidence type="ECO:0000259" key="1">
    <source>
        <dbReference type="PROSITE" id="PS50987"/>
    </source>
</evidence>
<dbReference type="GO" id="GO:0003677">
    <property type="term" value="F:DNA binding"/>
    <property type="evidence" value="ECO:0007669"/>
    <property type="project" value="TreeGrafter"/>
</dbReference>